<reference evidence="1" key="1">
    <citation type="journal article" date="2014" name="Int. J. Syst. Evol. Microbiol.">
        <title>Complete genome sequence of Corynebacterium casei LMG S-19264T (=DSM 44701T), isolated from a smear-ripened cheese.</title>
        <authorList>
            <consortium name="US DOE Joint Genome Institute (JGI-PGF)"/>
            <person name="Walter F."/>
            <person name="Albersmeier A."/>
            <person name="Kalinowski J."/>
            <person name="Ruckert C."/>
        </authorList>
    </citation>
    <scope>NUCLEOTIDE SEQUENCE</scope>
    <source>
        <strain evidence="1">NBRC 108769</strain>
    </source>
</reference>
<gene>
    <name evidence="1" type="ORF">GCM10007940_41230</name>
</gene>
<accession>A0AA37SSX0</accession>
<keyword evidence="2" id="KW-1185">Reference proteome</keyword>
<dbReference type="EMBL" id="BSOH01000027">
    <property type="protein sequence ID" value="GLR19507.1"/>
    <property type="molecule type" value="Genomic_DNA"/>
</dbReference>
<reference evidence="1" key="2">
    <citation type="submission" date="2023-01" db="EMBL/GenBank/DDBJ databases">
        <title>Draft genome sequence of Portibacter lacus strain NBRC 108769.</title>
        <authorList>
            <person name="Sun Q."/>
            <person name="Mori K."/>
        </authorList>
    </citation>
    <scope>NUCLEOTIDE SEQUENCE</scope>
    <source>
        <strain evidence="1">NBRC 108769</strain>
    </source>
</reference>
<dbReference type="AlphaFoldDB" id="A0AA37SSX0"/>
<evidence type="ECO:0000313" key="2">
    <source>
        <dbReference type="Proteomes" id="UP001156666"/>
    </source>
</evidence>
<evidence type="ECO:0000313" key="1">
    <source>
        <dbReference type="EMBL" id="GLR19507.1"/>
    </source>
</evidence>
<dbReference type="Proteomes" id="UP001156666">
    <property type="component" value="Unassembled WGS sequence"/>
</dbReference>
<name>A0AA37SSX0_9BACT</name>
<comment type="caution">
    <text evidence="1">The sequence shown here is derived from an EMBL/GenBank/DDBJ whole genome shotgun (WGS) entry which is preliminary data.</text>
</comment>
<sequence length="162" mass="18820">MKENIKDIKPGIGLGDLIFGMNKDQVKAVLGTPDETEMQTFSEEELDSIEIWHYDDFELSLSFSEEEDWKLYTISINAEFYTLNDEEIMYKDIEDIKSKLVGWDFTDLAYEDLSNSDGPSQKLISSECSEISFWFDDNLLSEIQWSPVFEDEDTINWPEIPA</sequence>
<dbReference type="RefSeq" id="WP_235291796.1">
    <property type="nucleotide sequence ID" value="NZ_BSOH01000027.1"/>
</dbReference>
<proteinExistence type="predicted"/>
<organism evidence="1 2">
    <name type="scientific">Portibacter lacus</name>
    <dbReference type="NCBI Taxonomy" id="1099794"/>
    <lineage>
        <taxon>Bacteria</taxon>
        <taxon>Pseudomonadati</taxon>
        <taxon>Bacteroidota</taxon>
        <taxon>Saprospiria</taxon>
        <taxon>Saprospirales</taxon>
        <taxon>Haliscomenobacteraceae</taxon>
        <taxon>Portibacter</taxon>
    </lineage>
</organism>
<protein>
    <submittedName>
        <fullName evidence="1">Uncharacterized protein</fullName>
    </submittedName>
</protein>